<dbReference type="GO" id="GO:0032267">
    <property type="term" value="F:tRNA(Ile)-lysidine synthase activity"/>
    <property type="evidence" value="ECO:0007669"/>
    <property type="project" value="UniProtKB-EC"/>
</dbReference>
<dbReference type="CDD" id="cd01992">
    <property type="entry name" value="TilS_N"/>
    <property type="match status" value="1"/>
</dbReference>
<sequence length="462" mass="53697">MVINQLNDFIKQNRIPSKSCIVIGVSGGPDSMALAHAFSSVREEYDFSLVVAHVDHMFRGQESLDDLEYVRNWCLLNNVVFEGERLNVNQFIEETGLSSQQAARDCRYQFFDKIMTKYHANYLALGHHGEDQIETILMRLVRGSSTVGYAGIRERRPFSTGEIIRPFLELRKHDLISYCQDHQITPRQDPSNAKNVYTRNRFRHQVLPFIFEENPIAHKRFQTFSRQLLEDEHYLMELSVEALNTVIKNKQKQAVTIDIELLLKMPISLQRRCIQLILEYVYLHIPNGLTQGHINSILTLLKDGKTAWEQHLPEGLIVTRSYDECSFAFTDVNVKYYTISIHEPGIYETPNGFTFKIEYISEYHDSKNDMFICSVKDVSFPLIVRNRKNGDRMSLKGMNGSKKIKDIFIDEKMKLSLRNEWPIITDSQDQILWIPFVKKSAFERNFPVDEPLIAIQVVSKSF</sequence>
<dbReference type="InterPro" id="IPR011063">
    <property type="entry name" value="TilS/TtcA_N"/>
</dbReference>
<evidence type="ECO:0000313" key="11">
    <source>
        <dbReference type="Proteomes" id="UP000626244"/>
    </source>
</evidence>
<evidence type="ECO:0000256" key="4">
    <source>
        <dbReference type="ARBA" id="ARBA00022694"/>
    </source>
</evidence>
<reference evidence="11" key="1">
    <citation type="journal article" date="2019" name="Int. J. Syst. Evol. Microbiol.">
        <title>The Global Catalogue of Microorganisms (GCM) 10K type strain sequencing project: providing services to taxonomists for standard genome sequencing and annotation.</title>
        <authorList>
            <consortium name="The Broad Institute Genomics Platform"/>
            <consortium name="The Broad Institute Genome Sequencing Center for Infectious Disease"/>
            <person name="Wu L."/>
            <person name="Ma J."/>
        </authorList>
    </citation>
    <scope>NUCLEOTIDE SEQUENCE [LARGE SCALE GENOMIC DNA]</scope>
    <source>
        <strain evidence="11">CGMCC 1.14993</strain>
    </source>
</reference>
<dbReference type="Gene3D" id="3.30.465.60">
    <property type="match status" value="1"/>
</dbReference>
<dbReference type="GO" id="GO:0006400">
    <property type="term" value="P:tRNA modification"/>
    <property type="evidence" value="ECO:0007669"/>
    <property type="project" value="UniProtKB-UniRule"/>
</dbReference>
<evidence type="ECO:0000256" key="1">
    <source>
        <dbReference type="ARBA" id="ARBA00004496"/>
    </source>
</evidence>
<evidence type="ECO:0000256" key="6">
    <source>
        <dbReference type="ARBA" id="ARBA00022840"/>
    </source>
</evidence>
<proteinExistence type="inferred from homology"/>
<keyword evidence="5 8" id="KW-0547">Nucleotide-binding</keyword>
<comment type="subcellular location">
    <subcellularLocation>
        <location evidence="1 8">Cytoplasm</location>
    </subcellularLocation>
</comment>
<dbReference type="Gene3D" id="3.40.50.620">
    <property type="entry name" value="HUPs"/>
    <property type="match status" value="1"/>
</dbReference>
<dbReference type="SMART" id="SM00977">
    <property type="entry name" value="TilS_C"/>
    <property type="match status" value="1"/>
</dbReference>
<protein>
    <recommendedName>
        <fullName evidence="8">tRNA(Ile)-lysidine synthase</fullName>
        <ecNumber evidence="8">6.3.4.19</ecNumber>
    </recommendedName>
    <alternativeName>
        <fullName evidence="8">tRNA(Ile)-2-lysyl-cytidine synthase</fullName>
    </alternativeName>
    <alternativeName>
        <fullName evidence="8">tRNA(Ile)-lysidine synthetase</fullName>
    </alternativeName>
</protein>
<dbReference type="SUPFAM" id="SSF52402">
    <property type="entry name" value="Adenine nucleotide alpha hydrolases-like"/>
    <property type="match status" value="1"/>
</dbReference>
<dbReference type="InterPro" id="IPR012795">
    <property type="entry name" value="tRNA_Ile_lys_synt_N"/>
</dbReference>
<comment type="caution">
    <text evidence="10">The sequence shown here is derived from an EMBL/GenBank/DDBJ whole genome shotgun (WGS) entry which is preliminary data.</text>
</comment>
<keyword evidence="6 8" id="KW-0067">ATP-binding</keyword>
<dbReference type="InterPro" id="IPR014729">
    <property type="entry name" value="Rossmann-like_a/b/a_fold"/>
</dbReference>
<organism evidence="10 11">
    <name type="scientific">Gottfriedia solisilvae</name>
    <dbReference type="NCBI Taxonomy" id="1516104"/>
    <lineage>
        <taxon>Bacteria</taxon>
        <taxon>Bacillati</taxon>
        <taxon>Bacillota</taxon>
        <taxon>Bacilli</taxon>
        <taxon>Bacillales</taxon>
        <taxon>Bacillaceae</taxon>
        <taxon>Gottfriedia</taxon>
    </lineage>
</organism>
<evidence type="ECO:0000256" key="8">
    <source>
        <dbReference type="HAMAP-Rule" id="MF_01161"/>
    </source>
</evidence>
<dbReference type="OrthoDB" id="9807403at2"/>
<evidence type="ECO:0000256" key="3">
    <source>
        <dbReference type="ARBA" id="ARBA00022598"/>
    </source>
</evidence>
<accession>A0A8J3AP88</accession>
<dbReference type="Pfam" id="PF01171">
    <property type="entry name" value="ATP_bind_3"/>
    <property type="match status" value="1"/>
</dbReference>
<dbReference type="PANTHER" id="PTHR43033:SF1">
    <property type="entry name" value="TRNA(ILE)-LYSIDINE SYNTHASE-RELATED"/>
    <property type="match status" value="1"/>
</dbReference>
<dbReference type="Proteomes" id="UP000626244">
    <property type="component" value="Unassembled WGS sequence"/>
</dbReference>
<dbReference type="InterPro" id="IPR012094">
    <property type="entry name" value="tRNA_Ile_lys_synt"/>
</dbReference>
<comment type="catalytic activity">
    <reaction evidence="7 8">
        <text>cytidine(34) in tRNA(Ile2) + L-lysine + ATP = lysidine(34) in tRNA(Ile2) + AMP + diphosphate + H(+)</text>
        <dbReference type="Rhea" id="RHEA:43744"/>
        <dbReference type="Rhea" id="RHEA-COMP:10625"/>
        <dbReference type="Rhea" id="RHEA-COMP:10670"/>
        <dbReference type="ChEBI" id="CHEBI:15378"/>
        <dbReference type="ChEBI" id="CHEBI:30616"/>
        <dbReference type="ChEBI" id="CHEBI:32551"/>
        <dbReference type="ChEBI" id="CHEBI:33019"/>
        <dbReference type="ChEBI" id="CHEBI:82748"/>
        <dbReference type="ChEBI" id="CHEBI:83665"/>
        <dbReference type="ChEBI" id="CHEBI:456215"/>
        <dbReference type="EC" id="6.3.4.19"/>
    </reaction>
</comment>
<comment type="similarity">
    <text evidence="8">Belongs to the tRNA(Ile)-lysidine synthase family.</text>
</comment>
<comment type="function">
    <text evidence="8">Ligates lysine onto the cytidine present at position 34 of the AUA codon-specific tRNA(Ile) that contains the anticodon CAU, in an ATP-dependent manner. Cytidine is converted to lysidine, thus changing the amino acid specificity of the tRNA from methionine to isoleucine.</text>
</comment>
<dbReference type="EMBL" id="BMHB01000007">
    <property type="protein sequence ID" value="GGI18417.1"/>
    <property type="molecule type" value="Genomic_DNA"/>
</dbReference>
<evidence type="ECO:0000256" key="5">
    <source>
        <dbReference type="ARBA" id="ARBA00022741"/>
    </source>
</evidence>
<dbReference type="GO" id="GO:0005737">
    <property type="term" value="C:cytoplasm"/>
    <property type="evidence" value="ECO:0007669"/>
    <property type="project" value="UniProtKB-SubCell"/>
</dbReference>
<feature type="domain" description="Lysidine-tRNA(Ile) synthetase C-terminal" evidence="9">
    <location>
        <begin position="382"/>
        <end position="455"/>
    </location>
</feature>
<dbReference type="PANTHER" id="PTHR43033">
    <property type="entry name" value="TRNA(ILE)-LYSIDINE SYNTHASE-RELATED"/>
    <property type="match status" value="1"/>
</dbReference>
<keyword evidence="3 8" id="KW-0436">Ligase</keyword>
<dbReference type="NCBIfam" id="TIGR02433">
    <property type="entry name" value="lysidine_TilS_C"/>
    <property type="match status" value="1"/>
</dbReference>
<evidence type="ECO:0000259" key="9">
    <source>
        <dbReference type="SMART" id="SM00977"/>
    </source>
</evidence>
<comment type="domain">
    <text evidence="8">The N-terminal region contains the highly conserved SGGXDS motif, predicted to be a P-loop motif involved in ATP binding.</text>
</comment>
<feature type="binding site" evidence="8">
    <location>
        <begin position="26"/>
        <end position="31"/>
    </location>
    <ligand>
        <name>ATP</name>
        <dbReference type="ChEBI" id="CHEBI:30616"/>
    </ligand>
</feature>
<dbReference type="Pfam" id="PF11734">
    <property type="entry name" value="TilS_C"/>
    <property type="match status" value="1"/>
</dbReference>
<dbReference type="HAMAP" id="MF_01161">
    <property type="entry name" value="tRNA_Ile_lys_synt"/>
    <property type="match status" value="1"/>
</dbReference>
<evidence type="ECO:0000256" key="7">
    <source>
        <dbReference type="ARBA" id="ARBA00048539"/>
    </source>
</evidence>
<keyword evidence="11" id="KW-1185">Reference proteome</keyword>
<dbReference type="NCBIfam" id="TIGR02432">
    <property type="entry name" value="lysidine_TilS_N"/>
    <property type="match status" value="1"/>
</dbReference>
<evidence type="ECO:0000313" key="10">
    <source>
        <dbReference type="EMBL" id="GGI18417.1"/>
    </source>
</evidence>
<keyword evidence="4 8" id="KW-0819">tRNA processing</keyword>
<keyword evidence="2 8" id="KW-0963">Cytoplasm</keyword>
<dbReference type="InterPro" id="IPR012796">
    <property type="entry name" value="Lysidine-tRNA-synth_C"/>
</dbReference>
<dbReference type="SUPFAM" id="SSF56037">
    <property type="entry name" value="PheT/TilS domain"/>
    <property type="match status" value="1"/>
</dbReference>
<dbReference type="AlphaFoldDB" id="A0A8J3AP88"/>
<gene>
    <name evidence="8 10" type="primary">tilS</name>
    <name evidence="10" type="ORF">GCM10007380_42810</name>
</gene>
<dbReference type="SUPFAM" id="SSF82829">
    <property type="entry name" value="MesJ substrate recognition domain-like"/>
    <property type="match status" value="1"/>
</dbReference>
<evidence type="ECO:0000256" key="2">
    <source>
        <dbReference type="ARBA" id="ARBA00022490"/>
    </source>
</evidence>
<name>A0A8J3AP88_9BACI</name>
<dbReference type="GO" id="GO:0005524">
    <property type="term" value="F:ATP binding"/>
    <property type="evidence" value="ECO:0007669"/>
    <property type="project" value="UniProtKB-UniRule"/>
</dbReference>
<dbReference type="EC" id="6.3.4.19" evidence="8"/>
<dbReference type="RefSeq" id="WP_088004069.1">
    <property type="nucleotide sequence ID" value="NZ_BMHB01000007.1"/>
</dbReference>